<dbReference type="InterPro" id="IPR008676">
    <property type="entry name" value="MRG"/>
</dbReference>
<evidence type="ECO:0000256" key="3">
    <source>
        <dbReference type="ARBA" id="ARBA00022853"/>
    </source>
</evidence>
<sequence>PALDQRTACKHIRMLGTNPLLNRRSCIHCTPMENPSKELINLQFNYANYNSGWESRILEIQTFCMFRKYLTLYGQKRRELVLHIIARGRNPKSKKARKKIEKGSDVLDKSSKRDGSSDSQSRRKRSRLTNSENDDSFLPRMDIRIAIPQELQHWLVDDWDLITRQKQLVPLPRKKTVHNILQDYVQSVVDNPNGVRPGVAAEMTQGIKEYFNVMLGTQLLYKFERPQYGDLLNDMPSKSMCEIYGVEHLLRLFIRLGSALSYSNFDEKSMQFVVSCIQDFLNYLSREADVLFSPDYVNATPEYHRRATT</sequence>
<keyword evidence="11" id="KW-1185">Reference proteome</keyword>
<organism evidence="10 11">
    <name type="scientific">Paramuricea clavata</name>
    <name type="common">Red gorgonian</name>
    <name type="synonym">Violescent sea-whip</name>
    <dbReference type="NCBI Taxonomy" id="317549"/>
    <lineage>
        <taxon>Eukaryota</taxon>
        <taxon>Metazoa</taxon>
        <taxon>Cnidaria</taxon>
        <taxon>Anthozoa</taxon>
        <taxon>Octocorallia</taxon>
        <taxon>Malacalcyonacea</taxon>
        <taxon>Plexauridae</taxon>
        <taxon>Paramuricea</taxon>
    </lineage>
</organism>
<evidence type="ECO:0000313" key="10">
    <source>
        <dbReference type="EMBL" id="CAB4001549.1"/>
    </source>
</evidence>
<evidence type="ECO:0000256" key="5">
    <source>
        <dbReference type="ARBA" id="ARBA00023163"/>
    </source>
</evidence>
<accession>A0A7D9I5Q4</accession>
<dbReference type="EMBL" id="CACRXK020004115">
    <property type="protein sequence ID" value="CAB4001549.1"/>
    <property type="molecule type" value="Genomic_DNA"/>
</dbReference>
<evidence type="ECO:0000256" key="1">
    <source>
        <dbReference type="ARBA" id="ARBA00004123"/>
    </source>
</evidence>
<comment type="caution">
    <text evidence="10">The sequence shown here is derived from an EMBL/GenBank/DDBJ whole genome shotgun (WGS) entry which is preliminary data.</text>
</comment>
<evidence type="ECO:0000256" key="4">
    <source>
        <dbReference type="ARBA" id="ARBA00023015"/>
    </source>
</evidence>
<evidence type="ECO:0000256" key="8">
    <source>
        <dbReference type="SAM" id="MobiDB-lite"/>
    </source>
</evidence>
<dbReference type="OrthoDB" id="124855at2759"/>
<dbReference type="GO" id="GO:0035267">
    <property type="term" value="C:NuA4 histone acetyltransferase complex"/>
    <property type="evidence" value="ECO:0007669"/>
    <property type="project" value="TreeGrafter"/>
</dbReference>
<feature type="non-terminal residue" evidence="10">
    <location>
        <position position="309"/>
    </location>
</feature>
<dbReference type="FunFam" id="1.10.274.30:FF:000001">
    <property type="entry name" value="Mortality factor 4-like protein 1"/>
    <property type="match status" value="1"/>
</dbReference>
<dbReference type="AlphaFoldDB" id="A0A7D9I5Q4"/>
<gene>
    <name evidence="10" type="ORF">PACLA_8A030326</name>
</gene>
<feature type="region of interest" description="Disordered" evidence="8">
    <location>
        <begin position="92"/>
        <end position="133"/>
    </location>
</feature>
<proteinExistence type="predicted"/>
<feature type="domain" description="MRG" evidence="9">
    <location>
        <begin position="124"/>
        <end position="297"/>
    </location>
</feature>
<dbReference type="PROSITE" id="PS51640">
    <property type="entry name" value="MRG"/>
    <property type="match status" value="1"/>
</dbReference>
<evidence type="ECO:0000256" key="7">
    <source>
        <dbReference type="ARBA" id="ARBA00023242"/>
    </source>
</evidence>
<keyword evidence="2" id="KW-0227">DNA damage</keyword>
<dbReference type="Pfam" id="PF05712">
    <property type="entry name" value="MRG"/>
    <property type="match status" value="1"/>
</dbReference>
<evidence type="ECO:0000259" key="9">
    <source>
        <dbReference type="Pfam" id="PF05712"/>
    </source>
</evidence>
<dbReference type="PANTHER" id="PTHR10880">
    <property type="entry name" value="MORTALITY FACTOR 4-LIKE PROTEIN"/>
    <property type="match status" value="1"/>
</dbReference>
<comment type="subcellular location">
    <subcellularLocation>
        <location evidence="1">Nucleus</location>
    </subcellularLocation>
</comment>
<keyword evidence="6" id="KW-0234">DNA repair</keyword>
<dbReference type="GO" id="GO:0006355">
    <property type="term" value="P:regulation of DNA-templated transcription"/>
    <property type="evidence" value="ECO:0007669"/>
    <property type="project" value="InterPro"/>
</dbReference>
<protein>
    <submittedName>
        <fullName evidence="10">Mortality factor 4 1</fullName>
    </submittedName>
</protein>
<name>A0A7D9I5Q4_PARCT</name>
<evidence type="ECO:0000256" key="2">
    <source>
        <dbReference type="ARBA" id="ARBA00022763"/>
    </source>
</evidence>
<dbReference type="PIRSF" id="PIRSF038133">
    <property type="entry name" value="HAT_Nua4_EAF3/MRG15"/>
    <property type="match status" value="1"/>
</dbReference>
<dbReference type="InterPro" id="IPR038217">
    <property type="entry name" value="MRG_C_sf"/>
</dbReference>
<evidence type="ECO:0000313" key="11">
    <source>
        <dbReference type="Proteomes" id="UP001152795"/>
    </source>
</evidence>
<keyword evidence="4" id="KW-0805">Transcription regulation</keyword>
<reference evidence="10" key="1">
    <citation type="submission" date="2020-04" db="EMBL/GenBank/DDBJ databases">
        <authorList>
            <person name="Alioto T."/>
            <person name="Alioto T."/>
            <person name="Gomez Garrido J."/>
        </authorList>
    </citation>
    <scope>NUCLEOTIDE SEQUENCE</scope>
    <source>
        <strain evidence="10">A484AB</strain>
    </source>
</reference>
<dbReference type="GO" id="GO:0005634">
    <property type="term" value="C:nucleus"/>
    <property type="evidence" value="ECO:0007669"/>
    <property type="project" value="UniProtKB-SubCell"/>
</dbReference>
<dbReference type="InterPro" id="IPR026541">
    <property type="entry name" value="MRG_dom"/>
</dbReference>
<dbReference type="GO" id="GO:0006325">
    <property type="term" value="P:chromatin organization"/>
    <property type="evidence" value="ECO:0007669"/>
    <property type="project" value="UniProtKB-KW"/>
</dbReference>
<feature type="compositionally biased region" description="Basic and acidic residues" evidence="8">
    <location>
        <begin position="101"/>
        <end position="116"/>
    </location>
</feature>
<keyword evidence="7" id="KW-0539">Nucleus</keyword>
<dbReference type="Gene3D" id="1.10.274.30">
    <property type="entry name" value="MRG domain"/>
    <property type="match status" value="1"/>
</dbReference>
<dbReference type="Proteomes" id="UP001152795">
    <property type="component" value="Unassembled WGS sequence"/>
</dbReference>
<dbReference type="PANTHER" id="PTHR10880:SF48">
    <property type="entry name" value="MORTALITY FACTOR 4 LIKE 2"/>
    <property type="match status" value="1"/>
</dbReference>
<keyword evidence="3" id="KW-0156">Chromatin regulator</keyword>
<keyword evidence="5" id="KW-0804">Transcription</keyword>
<evidence type="ECO:0000256" key="6">
    <source>
        <dbReference type="ARBA" id="ARBA00023204"/>
    </source>
</evidence>
<dbReference type="GO" id="GO:0006281">
    <property type="term" value="P:DNA repair"/>
    <property type="evidence" value="ECO:0007669"/>
    <property type="project" value="UniProtKB-KW"/>
</dbReference>